<dbReference type="Gene3D" id="3.90.1640.10">
    <property type="entry name" value="inorganic pyrophosphatase (n-terminal core)"/>
    <property type="match status" value="1"/>
</dbReference>
<proteinExistence type="predicted"/>
<dbReference type="RefSeq" id="WP_075084148.1">
    <property type="nucleotide sequence ID" value="NZ_CP042912.1"/>
</dbReference>
<accession>A0A5B9PDH3</accession>
<dbReference type="GO" id="GO:0016787">
    <property type="term" value="F:hydrolase activity"/>
    <property type="evidence" value="ECO:0007669"/>
    <property type="project" value="UniProtKB-KW"/>
</dbReference>
<protein>
    <submittedName>
        <fullName evidence="3">NanoRNase/pAp phosphatase</fullName>
        <ecNumber evidence="3">3.1.-.-</ecNumber>
    </submittedName>
</protein>
<keyword evidence="3" id="KW-0378">Hydrolase</keyword>
<dbReference type="Pfam" id="PF02272">
    <property type="entry name" value="DHHA1"/>
    <property type="match status" value="1"/>
</dbReference>
<dbReference type="InterPro" id="IPR038763">
    <property type="entry name" value="DHH_sf"/>
</dbReference>
<dbReference type="InterPro" id="IPR003156">
    <property type="entry name" value="DHHA1_dom"/>
</dbReference>
<evidence type="ECO:0000259" key="1">
    <source>
        <dbReference type="Pfam" id="PF01368"/>
    </source>
</evidence>
<dbReference type="Proteomes" id="UP000322214">
    <property type="component" value="Chromosome"/>
</dbReference>
<dbReference type="OrthoDB" id="9803668at2"/>
<evidence type="ECO:0000313" key="4">
    <source>
        <dbReference type="Proteomes" id="UP000322214"/>
    </source>
</evidence>
<dbReference type="AlphaFoldDB" id="A0A5B9PDH3"/>
<sequence length="332" mass="36180">MQVDWKRFSEVIEASNNIILTSHIRPDCDALGSCLGMAGLLESLGKKVRIVCGQEVPESLKFIDPDDRIKCIGKDIVAEEFADADLHIILDTSAWIQLGDMADVIRNSSYKKIIFDHHEGEDDIDAELFKNTTAEAVGRMIVDAAEYLKVEMTPAIAQPVLAALATDTGWFRFGSVNPGTFRAAAKLLEAGAQPAKLYGQLYERETVGRVRLRGTVLARIETELDGRLAHTYIKPDDYEKTGAHPTDTEDLINLALEIEGTVFAVIMVGQVSGGYKMSFRSRCDVAANEVAKAFGGGGHRAAAGAFIESDSFEEVQNQVLTQVREMLAAGIA</sequence>
<evidence type="ECO:0000259" key="2">
    <source>
        <dbReference type="Pfam" id="PF02272"/>
    </source>
</evidence>
<dbReference type="EMBL" id="CP042912">
    <property type="protein sequence ID" value="QEG24438.1"/>
    <property type="molecule type" value="Genomic_DNA"/>
</dbReference>
<reference evidence="3 4" key="1">
    <citation type="submission" date="2019-08" db="EMBL/GenBank/DDBJ databases">
        <title>Deep-cultivation of Planctomycetes and their phenomic and genomic characterization uncovers novel biology.</title>
        <authorList>
            <person name="Wiegand S."/>
            <person name="Jogler M."/>
            <person name="Boedeker C."/>
            <person name="Pinto D."/>
            <person name="Vollmers J."/>
            <person name="Rivas-Marin E."/>
            <person name="Kohn T."/>
            <person name="Peeters S.H."/>
            <person name="Heuer A."/>
            <person name="Rast P."/>
            <person name="Oberbeckmann S."/>
            <person name="Bunk B."/>
            <person name="Jeske O."/>
            <person name="Meyerdierks A."/>
            <person name="Storesund J.E."/>
            <person name="Kallscheuer N."/>
            <person name="Luecker S."/>
            <person name="Lage O.M."/>
            <person name="Pohl T."/>
            <person name="Merkel B.J."/>
            <person name="Hornburger P."/>
            <person name="Mueller R.-W."/>
            <person name="Bruemmer F."/>
            <person name="Labrenz M."/>
            <person name="Spormann A.M."/>
            <person name="Op den Camp H."/>
            <person name="Overmann J."/>
            <person name="Amann R."/>
            <person name="Jetten M.S.M."/>
            <person name="Mascher T."/>
            <person name="Medema M.H."/>
            <person name="Devos D.P."/>
            <person name="Kaster A.-K."/>
            <person name="Ovreas L."/>
            <person name="Rohde M."/>
            <person name="Galperin M.Y."/>
            <person name="Jogler C."/>
        </authorList>
    </citation>
    <scope>NUCLEOTIDE SEQUENCE [LARGE SCALE GENOMIC DNA]</scope>
    <source>
        <strain evidence="3 4">FC18</strain>
    </source>
</reference>
<dbReference type="Gene3D" id="3.10.310.30">
    <property type="match status" value="1"/>
</dbReference>
<dbReference type="SUPFAM" id="SSF64182">
    <property type="entry name" value="DHH phosphoesterases"/>
    <property type="match status" value="1"/>
</dbReference>
<keyword evidence="4" id="KW-1185">Reference proteome</keyword>
<dbReference type="InterPro" id="IPR051319">
    <property type="entry name" value="Oligoribo/pAp-PDE_c-di-AMP_PDE"/>
</dbReference>
<dbReference type="PANTHER" id="PTHR47618:SF1">
    <property type="entry name" value="BIFUNCTIONAL OLIGORIBONUCLEASE AND PAP PHOSPHATASE NRNA"/>
    <property type="match status" value="1"/>
</dbReference>
<feature type="domain" description="DHHA1" evidence="2">
    <location>
        <begin position="231"/>
        <end position="322"/>
    </location>
</feature>
<organism evidence="3 4">
    <name type="scientific">Mariniblastus fucicola</name>
    <dbReference type="NCBI Taxonomy" id="980251"/>
    <lineage>
        <taxon>Bacteria</taxon>
        <taxon>Pseudomonadati</taxon>
        <taxon>Planctomycetota</taxon>
        <taxon>Planctomycetia</taxon>
        <taxon>Pirellulales</taxon>
        <taxon>Pirellulaceae</taxon>
        <taxon>Mariniblastus</taxon>
    </lineage>
</organism>
<dbReference type="InterPro" id="IPR001667">
    <property type="entry name" value="DDH_dom"/>
</dbReference>
<name>A0A5B9PDH3_9BACT</name>
<dbReference type="EC" id="3.1.-.-" evidence="3"/>
<dbReference type="STRING" id="980251.GCA_001642875_01212"/>
<gene>
    <name evidence="3" type="ORF">MFFC18_43580</name>
</gene>
<dbReference type="PANTHER" id="PTHR47618">
    <property type="entry name" value="BIFUNCTIONAL OLIGORIBONUCLEASE AND PAP PHOSPHATASE NRNA"/>
    <property type="match status" value="1"/>
</dbReference>
<dbReference type="GO" id="GO:0003676">
    <property type="term" value="F:nucleic acid binding"/>
    <property type="evidence" value="ECO:0007669"/>
    <property type="project" value="InterPro"/>
</dbReference>
<dbReference type="KEGG" id="mff:MFFC18_43580"/>
<evidence type="ECO:0000313" key="3">
    <source>
        <dbReference type="EMBL" id="QEG24438.1"/>
    </source>
</evidence>
<dbReference type="Pfam" id="PF01368">
    <property type="entry name" value="DHH"/>
    <property type="match status" value="1"/>
</dbReference>
<feature type="domain" description="DDH" evidence="1">
    <location>
        <begin position="17"/>
        <end position="163"/>
    </location>
</feature>